<comment type="caution">
    <text evidence="1">The sequence shown here is derived from an EMBL/GenBank/DDBJ whole genome shotgun (WGS) entry which is preliminary data.</text>
</comment>
<protein>
    <submittedName>
        <fullName evidence="1">Uncharacterized protein</fullName>
    </submittedName>
</protein>
<name>A0A3A9B1E1_9FIRM</name>
<gene>
    <name evidence="1" type="ORF">D7V94_04685</name>
</gene>
<evidence type="ECO:0000313" key="2">
    <source>
        <dbReference type="Proteomes" id="UP000280696"/>
    </source>
</evidence>
<dbReference type="AlphaFoldDB" id="A0A3A9B1E1"/>
<evidence type="ECO:0000313" key="1">
    <source>
        <dbReference type="EMBL" id="RKI93266.1"/>
    </source>
</evidence>
<dbReference type="EMBL" id="RAYQ01000003">
    <property type="protein sequence ID" value="RKI93266.1"/>
    <property type="molecule type" value="Genomic_DNA"/>
</dbReference>
<accession>A0A3A9B1E1</accession>
<proteinExistence type="predicted"/>
<organism evidence="1 2">
    <name type="scientific">Parablautia intestinalis</name>
    <dbReference type="NCBI Taxonomy" id="2320100"/>
    <lineage>
        <taxon>Bacteria</taxon>
        <taxon>Bacillati</taxon>
        <taxon>Bacillota</taxon>
        <taxon>Clostridia</taxon>
        <taxon>Lachnospirales</taxon>
        <taxon>Lachnospiraceae</taxon>
        <taxon>Parablautia</taxon>
    </lineage>
</organism>
<reference evidence="1 2" key="1">
    <citation type="submission" date="2018-09" db="EMBL/GenBank/DDBJ databases">
        <title>Murine metabolic-syndrome-specific gut microbial biobank.</title>
        <authorList>
            <person name="Liu C."/>
        </authorList>
    </citation>
    <scope>NUCLEOTIDE SEQUENCE [LARGE SCALE GENOMIC DNA]</scope>
    <source>
        <strain evidence="1 2">0.1xD8-82</strain>
    </source>
</reference>
<sequence length="90" mass="10796">MQRTRLRSWLKWEKTECRGFCYTKEYHREKVKITDARLCRPLYVKNAATLPKSGKHHYIKLEIDSFKVKMSRFFKTGPLLACVDLNIFIL</sequence>
<keyword evidence="2" id="KW-1185">Reference proteome</keyword>
<dbReference type="Proteomes" id="UP000280696">
    <property type="component" value="Unassembled WGS sequence"/>
</dbReference>